<evidence type="ECO:0000256" key="2">
    <source>
        <dbReference type="ARBA" id="ARBA00010569"/>
    </source>
</evidence>
<organism evidence="10 11">
    <name type="scientific">Triparma strigata</name>
    <dbReference type="NCBI Taxonomy" id="1606541"/>
    <lineage>
        <taxon>Eukaryota</taxon>
        <taxon>Sar</taxon>
        <taxon>Stramenopiles</taxon>
        <taxon>Ochrophyta</taxon>
        <taxon>Bolidophyceae</taxon>
        <taxon>Parmales</taxon>
        <taxon>Triparmaceae</taxon>
        <taxon>Triparma</taxon>
    </lineage>
</organism>
<evidence type="ECO:0000256" key="8">
    <source>
        <dbReference type="ARBA" id="ARBA00023136"/>
    </source>
</evidence>
<evidence type="ECO:0000256" key="9">
    <source>
        <dbReference type="ARBA" id="ARBA00023180"/>
    </source>
</evidence>
<comment type="similarity">
    <text evidence="2">Belongs to the sulfotransferase 3 family.</text>
</comment>
<protein>
    <submittedName>
        <fullName evidence="10">Uncharacterized protein</fullName>
    </submittedName>
</protein>
<dbReference type="InterPro" id="IPR005331">
    <property type="entry name" value="Sulfotransferase"/>
</dbReference>
<keyword evidence="9" id="KW-0325">Glycoprotein</keyword>
<evidence type="ECO:0000256" key="6">
    <source>
        <dbReference type="ARBA" id="ARBA00022989"/>
    </source>
</evidence>
<comment type="subcellular location">
    <subcellularLocation>
        <location evidence="1">Golgi apparatus membrane</location>
        <topology evidence="1">Single-pass type II membrane protein</topology>
    </subcellularLocation>
</comment>
<keyword evidence="3" id="KW-0808">Transferase</keyword>
<evidence type="ECO:0000313" key="11">
    <source>
        <dbReference type="Proteomes" id="UP001165085"/>
    </source>
</evidence>
<evidence type="ECO:0000256" key="1">
    <source>
        <dbReference type="ARBA" id="ARBA00004323"/>
    </source>
</evidence>
<keyword evidence="4" id="KW-0812">Transmembrane</keyword>
<keyword evidence="6" id="KW-1133">Transmembrane helix</keyword>
<dbReference type="SUPFAM" id="SSF52540">
    <property type="entry name" value="P-loop containing nucleoside triphosphate hydrolases"/>
    <property type="match status" value="1"/>
</dbReference>
<proteinExistence type="inferred from homology"/>
<accession>A0A9W6ZH70</accession>
<dbReference type="PANTHER" id="PTHR12129">
    <property type="entry name" value="HEPARAN SULFATE 2-O-SULFOTRANSFERASE"/>
    <property type="match status" value="1"/>
</dbReference>
<evidence type="ECO:0000256" key="4">
    <source>
        <dbReference type="ARBA" id="ARBA00022692"/>
    </source>
</evidence>
<reference evidence="11" key="1">
    <citation type="journal article" date="2023" name="Commun. Biol.">
        <title>Genome analysis of Parmales, the sister group of diatoms, reveals the evolutionary specialization of diatoms from phago-mixotrophs to photoautotrophs.</title>
        <authorList>
            <person name="Ban H."/>
            <person name="Sato S."/>
            <person name="Yoshikawa S."/>
            <person name="Yamada K."/>
            <person name="Nakamura Y."/>
            <person name="Ichinomiya M."/>
            <person name="Sato N."/>
            <person name="Blanc-Mathieu R."/>
            <person name="Endo H."/>
            <person name="Kuwata A."/>
            <person name="Ogata H."/>
        </authorList>
    </citation>
    <scope>NUCLEOTIDE SEQUENCE [LARGE SCALE GENOMIC DNA]</scope>
    <source>
        <strain evidence="11">NIES 3701</strain>
    </source>
</reference>
<dbReference type="Proteomes" id="UP001165085">
    <property type="component" value="Unassembled WGS sequence"/>
</dbReference>
<sequence>MGIWVLSVWIDLGGRLNKVLFPPDANPCKGICSVPSSFLDGLESDNDFGTCNPRAPSQIYYVRIMKTASTRFMSLATNLRPTKKFRFKEHRDWKEAVAQSSNMNEWDTRKIVVSPHERAAYYTNLVTEMMADEKGLTPPRGPKTLHFGHTFLPQFPPERTPSIITFLKNPVHRLSSAYNYVRHGSQTPKIRQRNIEKLGDATLSECFRNSTCSSINNLRKHCSLQALSLCGGYDLDCNVHWHLIDSENYKEKLEKMIDRALKHLETEVLIAGVTEDMDLSLSLLETLLPTYFEGITSLSISSSSLSKNTTIEFDRTWQTSSGNIVSNVASKYEKPKKEEEDDMMKDICYADYRVWTRAREILREKKNVCDDRAENDKKGYEKYQLELVEIRKENKRRRTSEEKLFETEL</sequence>
<comment type="caution">
    <text evidence="10">The sequence shown here is derived from an EMBL/GenBank/DDBJ whole genome shotgun (WGS) entry which is preliminary data.</text>
</comment>
<dbReference type="GO" id="GO:0000139">
    <property type="term" value="C:Golgi membrane"/>
    <property type="evidence" value="ECO:0007669"/>
    <property type="project" value="UniProtKB-SubCell"/>
</dbReference>
<evidence type="ECO:0000256" key="3">
    <source>
        <dbReference type="ARBA" id="ARBA00022679"/>
    </source>
</evidence>
<keyword evidence="8" id="KW-0472">Membrane</keyword>
<keyword evidence="7" id="KW-0333">Golgi apparatus</keyword>
<dbReference type="InterPro" id="IPR007734">
    <property type="entry name" value="Heparan_SO4_2-O-STrfase"/>
</dbReference>
<dbReference type="PANTHER" id="PTHR12129:SF15">
    <property type="entry name" value="URONYL 2-SULFOTRANSFERASE"/>
    <property type="match status" value="1"/>
</dbReference>
<name>A0A9W6ZH70_9STRA</name>
<dbReference type="GO" id="GO:0008146">
    <property type="term" value="F:sulfotransferase activity"/>
    <property type="evidence" value="ECO:0007669"/>
    <property type="project" value="InterPro"/>
</dbReference>
<dbReference type="Pfam" id="PF03567">
    <property type="entry name" value="Sulfotransfer_2"/>
    <property type="match status" value="1"/>
</dbReference>
<dbReference type="Gene3D" id="3.40.50.300">
    <property type="entry name" value="P-loop containing nucleotide triphosphate hydrolases"/>
    <property type="match status" value="1"/>
</dbReference>
<evidence type="ECO:0000256" key="5">
    <source>
        <dbReference type="ARBA" id="ARBA00022968"/>
    </source>
</evidence>
<dbReference type="InterPro" id="IPR027417">
    <property type="entry name" value="P-loop_NTPase"/>
</dbReference>
<evidence type="ECO:0000313" key="10">
    <source>
        <dbReference type="EMBL" id="GMH52536.1"/>
    </source>
</evidence>
<dbReference type="EMBL" id="BRXY01000011">
    <property type="protein sequence ID" value="GMH52536.1"/>
    <property type="molecule type" value="Genomic_DNA"/>
</dbReference>
<keyword evidence="5" id="KW-0735">Signal-anchor</keyword>
<gene>
    <name evidence="10" type="ORF">TrST_g5628</name>
</gene>
<dbReference type="OrthoDB" id="10019582at2759"/>
<evidence type="ECO:0000256" key="7">
    <source>
        <dbReference type="ARBA" id="ARBA00023034"/>
    </source>
</evidence>
<dbReference type="AlphaFoldDB" id="A0A9W6ZH70"/>
<keyword evidence="11" id="KW-1185">Reference proteome</keyword>